<dbReference type="AlphaFoldDB" id="A0AAI9ZMC5"/>
<organism evidence="1 2">
    <name type="scientific">Colletotrichum phormii</name>
    <dbReference type="NCBI Taxonomy" id="359342"/>
    <lineage>
        <taxon>Eukaryota</taxon>
        <taxon>Fungi</taxon>
        <taxon>Dikarya</taxon>
        <taxon>Ascomycota</taxon>
        <taxon>Pezizomycotina</taxon>
        <taxon>Sordariomycetes</taxon>
        <taxon>Hypocreomycetidae</taxon>
        <taxon>Glomerellales</taxon>
        <taxon>Glomerellaceae</taxon>
        <taxon>Colletotrichum</taxon>
        <taxon>Colletotrichum acutatum species complex</taxon>
    </lineage>
</organism>
<dbReference type="GeneID" id="85475838"/>
<gene>
    <name evidence="1" type="ORF">BDP81DRAFT_434622</name>
</gene>
<evidence type="ECO:0000313" key="2">
    <source>
        <dbReference type="Proteomes" id="UP001243989"/>
    </source>
</evidence>
<reference evidence="1" key="1">
    <citation type="submission" date="2021-06" db="EMBL/GenBank/DDBJ databases">
        <title>Comparative genomics, transcriptomics and evolutionary studies reveal genomic signatures of adaptation to plant cell wall in hemibiotrophic fungi.</title>
        <authorList>
            <consortium name="DOE Joint Genome Institute"/>
            <person name="Baroncelli R."/>
            <person name="Diaz J.F."/>
            <person name="Benocci T."/>
            <person name="Peng M."/>
            <person name="Battaglia E."/>
            <person name="Haridas S."/>
            <person name="Andreopoulos W."/>
            <person name="Labutti K."/>
            <person name="Pangilinan J."/>
            <person name="Floch G.L."/>
            <person name="Makela M.R."/>
            <person name="Henrissat B."/>
            <person name="Grigoriev I.V."/>
            <person name="Crouch J.A."/>
            <person name="De Vries R.P."/>
            <person name="Sukno S.A."/>
            <person name="Thon M.R."/>
        </authorList>
    </citation>
    <scope>NUCLEOTIDE SEQUENCE</scope>
    <source>
        <strain evidence="1">CBS 102054</strain>
    </source>
</reference>
<evidence type="ECO:0000313" key="1">
    <source>
        <dbReference type="EMBL" id="KAK1633299.1"/>
    </source>
</evidence>
<sequence length="61" mass="7140">MVCLHLSFRQRHLRCALFMMRQDYSQTCTESIHVETTSSNRCLTSKRYSSSLLPDHFESLG</sequence>
<dbReference type="RefSeq" id="XP_060441906.1">
    <property type="nucleotide sequence ID" value="XM_060590976.1"/>
</dbReference>
<keyword evidence="2" id="KW-1185">Reference proteome</keyword>
<comment type="caution">
    <text evidence="1">The sequence shown here is derived from an EMBL/GenBank/DDBJ whole genome shotgun (WGS) entry which is preliminary data.</text>
</comment>
<dbReference type="Proteomes" id="UP001243989">
    <property type="component" value="Unassembled WGS sequence"/>
</dbReference>
<proteinExistence type="predicted"/>
<name>A0AAI9ZMC5_9PEZI</name>
<dbReference type="EMBL" id="JAHMHQ010000018">
    <property type="protein sequence ID" value="KAK1633299.1"/>
    <property type="molecule type" value="Genomic_DNA"/>
</dbReference>
<accession>A0AAI9ZMC5</accession>
<protein>
    <submittedName>
        <fullName evidence="1">Uncharacterized protein</fullName>
    </submittedName>
</protein>